<dbReference type="InterPro" id="IPR011009">
    <property type="entry name" value="Kinase-like_dom_sf"/>
</dbReference>
<gene>
    <name evidence="2" type="ORF">PODCO_506342</name>
</gene>
<name>A0ABY6SE32_PODCO</name>
<dbReference type="InterPro" id="IPR000719">
    <property type="entry name" value="Prot_kinase_dom"/>
</dbReference>
<dbReference type="EMBL" id="LR026968">
    <property type="protein sequence ID" value="VBB81700.1"/>
    <property type="molecule type" value="Genomic_DNA"/>
</dbReference>
<dbReference type="PROSITE" id="PS50011">
    <property type="entry name" value="PROTEIN_KINASE_DOM"/>
    <property type="match status" value="1"/>
</dbReference>
<evidence type="ECO:0000259" key="1">
    <source>
        <dbReference type="PROSITE" id="PS50011"/>
    </source>
</evidence>
<dbReference type="Proteomes" id="UP000280685">
    <property type="component" value="Chromosome 5"/>
</dbReference>
<feature type="domain" description="Protein kinase" evidence="1">
    <location>
        <begin position="59"/>
        <end position="267"/>
    </location>
</feature>
<proteinExistence type="predicted"/>
<accession>A0ABY6SE32</accession>
<organism evidence="2 3">
    <name type="scientific">Podospora comata</name>
    <dbReference type="NCBI Taxonomy" id="48703"/>
    <lineage>
        <taxon>Eukaryota</taxon>
        <taxon>Fungi</taxon>
        <taxon>Dikarya</taxon>
        <taxon>Ascomycota</taxon>
        <taxon>Pezizomycotina</taxon>
        <taxon>Sordariomycetes</taxon>
        <taxon>Sordariomycetidae</taxon>
        <taxon>Sordariales</taxon>
        <taxon>Podosporaceae</taxon>
        <taxon>Podospora</taxon>
    </lineage>
</organism>
<reference evidence="2" key="1">
    <citation type="submission" date="2018-02" db="EMBL/GenBank/DDBJ databases">
        <authorList>
            <person name="Silar P."/>
        </authorList>
    </citation>
    <scope>NUCLEOTIDE SEQUENCE [LARGE SCALE GENOMIC DNA]</scope>
    <source>
        <strain evidence="2">T</strain>
    </source>
</reference>
<dbReference type="Gene3D" id="1.10.510.10">
    <property type="entry name" value="Transferase(Phosphotransferase) domain 1"/>
    <property type="match status" value="1"/>
</dbReference>
<evidence type="ECO:0000313" key="3">
    <source>
        <dbReference type="Proteomes" id="UP000280685"/>
    </source>
</evidence>
<evidence type="ECO:0000313" key="2">
    <source>
        <dbReference type="EMBL" id="VBB81700.1"/>
    </source>
</evidence>
<dbReference type="SUPFAM" id="SSF56112">
    <property type="entry name" value="Protein kinase-like (PK-like)"/>
    <property type="match status" value="1"/>
</dbReference>
<protein>
    <recommendedName>
        <fullName evidence="1">Protein kinase domain-containing protein</fullName>
    </recommendedName>
</protein>
<keyword evidence="3" id="KW-1185">Reference proteome</keyword>
<dbReference type="Gene3D" id="3.30.200.20">
    <property type="entry name" value="Phosphorylase Kinase, domain 1"/>
    <property type="match status" value="1"/>
</dbReference>
<sequence length="267" mass="29931">MTHNNQSSPSTTPLTPPTINFIKPTTLPQPLPTLVESPYLYHSLGFHPILPGDVIASRLLVLNKLGHGRNSTVWLCLDQNARRRPYKAIRIFHVRASRLHHGDTVFFIQKRDVLRIGERIAYEKLRLAVPLDKFQIDDDGRMNGTRSGLVYPVLEPRVDDEGYLRYLAEKSGRSIWKVKKQVCYMVADAVESMHGLGLCHGDARPESMLFEVRGLGRLSVEEVGGTYGGCPRGYEHGLPVKREEAGFRGVRPDFLVLKAELGLPVVG</sequence>